<dbReference type="PANTHER" id="PTHR43077">
    <property type="entry name" value="TRANSPORT PERMEASE YVFS-RELATED"/>
    <property type="match status" value="1"/>
</dbReference>
<dbReference type="SUPFAM" id="SSF101967">
    <property type="entry name" value="Adhesin YadA, collagen-binding domain"/>
    <property type="match status" value="1"/>
</dbReference>
<comment type="subcellular location">
    <subcellularLocation>
        <location evidence="1">Membrane</location>
        <topology evidence="1">Multi-pass membrane protein</topology>
    </subcellularLocation>
</comment>
<dbReference type="PANTHER" id="PTHR43077:SF5">
    <property type="entry name" value="PHAGE INFECTION PROTEIN"/>
    <property type="match status" value="1"/>
</dbReference>
<organism evidence="7 8">
    <name type="scientific">Micromonospora globbae</name>
    <dbReference type="NCBI Taxonomy" id="1894969"/>
    <lineage>
        <taxon>Bacteria</taxon>
        <taxon>Bacillati</taxon>
        <taxon>Actinomycetota</taxon>
        <taxon>Actinomycetes</taxon>
        <taxon>Micromonosporales</taxon>
        <taxon>Micromonosporaceae</taxon>
        <taxon>Micromonospora</taxon>
    </lineage>
</organism>
<name>A0A420F2B3_9ACTN</name>
<proteinExistence type="predicted"/>
<reference evidence="7 8" key="1">
    <citation type="journal article" date="2018" name="Int. J. Syst. Evol. Microbiol.">
        <title>Micromonospora globbae sp. nov., an endophytic actinomycete isolated from roots of Globba winitii C. H. Wright.</title>
        <authorList>
            <person name="Kuncharoen N."/>
            <person name="Pittayakhajonwut P."/>
            <person name="Tanasupawat S."/>
        </authorList>
    </citation>
    <scope>NUCLEOTIDE SEQUENCE [LARGE SCALE GENOMIC DNA]</scope>
    <source>
        <strain evidence="7 8">WPS1-2</strain>
    </source>
</reference>
<dbReference type="InterPro" id="IPR017500">
    <property type="entry name" value="Phage_infect_YhgE_N"/>
</dbReference>
<dbReference type="Pfam" id="PF01061">
    <property type="entry name" value="ABC2_membrane"/>
    <property type="match status" value="1"/>
</dbReference>
<dbReference type="GO" id="GO:0140359">
    <property type="term" value="F:ABC-type transporter activity"/>
    <property type="evidence" value="ECO:0007669"/>
    <property type="project" value="InterPro"/>
</dbReference>
<dbReference type="Proteomes" id="UP000285744">
    <property type="component" value="Unassembled WGS sequence"/>
</dbReference>
<feature type="transmembrane region" description="Helical" evidence="5">
    <location>
        <begin position="621"/>
        <end position="641"/>
    </location>
</feature>
<keyword evidence="2 5" id="KW-0812">Transmembrane</keyword>
<dbReference type="RefSeq" id="WP_120328461.1">
    <property type="nucleotide sequence ID" value="NZ_RAQQ01000007.1"/>
</dbReference>
<dbReference type="NCBIfam" id="TIGR03062">
    <property type="entry name" value="pip_yhgE_Cterm"/>
    <property type="match status" value="1"/>
</dbReference>
<dbReference type="InterPro" id="IPR051328">
    <property type="entry name" value="T7SS_ABC-Transporter"/>
</dbReference>
<feature type="transmembrane region" description="Helical" evidence="5">
    <location>
        <begin position="648"/>
        <end position="668"/>
    </location>
</feature>
<dbReference type="NCBIfam" id="TIGR03061">
    <property type="entry name" value="pip_yhgE_Nterm"/>
    <property type="match status" value="1"/>
</dbReference>
<feature type="transmembrane region" description="Helical" evidence="5">
    <location>
        <begin position="21"/>
        <end position="43"/>
    </location>
</feature>
<evidence type="ECO:0000256" key="5">
    <source>
        <dbReference type="SAM" id="Phobius"/>
    </source>
</evidence>
<keyword evidence="3 5" id="KW-1133">Transmembrane helix</keyword>
<feature type="domain" description="ABC-2 type transporter transmembrane" evidence="6">
    <location>
        <begin position="547"/>
        <end position="696"/>
    </location>
</feature>
<evidence type="ECO:0000259" key="6">
    <source>
        <dbReference type="Pfam" id="PF01061"/>
    </source>
</evidence>
<dbReference type="InterPro" id="IPR023908">
    <property type="entry name" value="xxxLxxG_rpt"/>
</dbReference>
<dbReference type="NCBIfam" id="TIGR03057">
    <property type="entry name" value="xxxLxxG_by_4"/>
    <property type="match status" value="2"/>
</dbReference>
<feature type="transmembrane region" description="Helical" evidence="5">
    <location>
        <begin position="703"/>
        <end position="724"/>
    </location>
</feature>
<sequence length="744" mass="76330">MSVIRLAGFELRRMLRGRLPRAALAVLTVIPLLYGALYLYAFWDPYGKLDRIPVALVNADRPVTAADGTEVHAGRDLTDELLDRRVFGWHVTDARDAAAGLRSGRYHLVFAIPEDFSASLAGSPEPDRPARRGQLTVVSDDATNYLSGLLARSAFTEIRAAAAESAATDYFQKMLVGFTDAKAETGRAADGAGQLADGLGTSRAGAGTLADGLDRSVAGAGQLSEGLDASAAGAGRLATGLDETARGADELAAGLGRLRTGAAQLADGTARAASETRAVATRVDAAIDRVEPVLRDNADRIARSATAIADGAQALADNLDALPRHADTALTQAEKVRDRLDALVAAHPDLADDPNVVAARAAADATVDAARTVTDALDDTDLSALRQRMLTVAATAREIAAAAPHLADDVAAARAKVDELAGGLSTLADGSAALRDGLGDAADGADQVRGGLFRLATGARELDGGLGTLGGGSDRLADGLTRLESGAGDLAAGLTRLGDGAGDLADGLAAGAEKLPGYDDADARSAVLGDPVALDRSARHPAAAYGVGFAPYFLGLALWVGAMITYMLLRPVNRRHVMSGAPAWRVALAGWLPAAAVGLAQAGVLFAVVTLVLDLDPVRPAATLGTLALTSLAFTAIMQWLGAQLGPAGRLAALALLMLQLTSSGGTYPVQTSPGFFQAIHPYLPMTYVVTALRHTVNGGATAPVVTAALVLAGFAVAALALTVDAARRSRRLTPARLHPELTM</sequence>
<evidence type="ECO:0000256" key="1">
    <source>
        <dbReference type="ARBA" id="ARBA00004141"/>
    </source>
</evidence>
<feature type="transmembrane region" description="Helical" evidence="5">
    <location>
        <begin position="549"/>
        <end position="569"/>
    </location>
</feature>
<evidence type="ECO:0000256" key="4">
    <source>
        <dbReference type="ARBA" id="ARBA00023136"/>
    </source>
</evidence>
<dbReference type="AlphaFoldDB" id="A0A420F2B3"/>
<accession>A0A420F2B3</accession>
<comment type="caution">
    <text evidence="7">The sequence shown here is derived from an EMBL/GenBank/DDBJ whole genome shotgun (WGS) entry which is preliminary data.</text>
</comment>
<feature type="transmembrane region" description="Helical" evidence="5">
    <location>
        <begin position="590"/>
        <end position="615"/>
    </location>
</feature>
<dbReference type="GO" id="GO:0016020">
    <property type="term" value="C:membrane"/>
    <property type="evidence" value="ECO:0007669"/>
    <property type="project" value="UniProtKB-SubCell"/>
</dbReference>
<dbReference type="OrthoDB" id="9811483at2"/>
<dbReference type="InterPro" id="IPR011049">
    <property type="entry name" value="Serralysin-like_metalloprot_C"/>
</dbReference>
<dbReference type="EMBL" id="RAQQ01000007">
    <property type="protein sequence ID" value="RKF27114.1"/>
    <property type="molecule type" value="Genomic_DNA"/>
</dbReference>
<gene>
    <name evidence="7" type="ORF">D7I43_11580</name>
</gene>
<keyword evidence="4 5" id="KW-0472">Membrane</keyword>
<evidence type="ECO:0000256" key="3">
    <source>
        <dbReference type="ARBA" id="ARBA00022989"/>
    </source>
</evidence>
<dbReference type="InterPro" id="IPR017501">
    <property type="entry name" value="Phage_infect_YhgE_C"/>
</dbReference>
<protein>
    <submittedName>
        <fullName evidence="7">YhgE/Pip domain-containing protein</fullName>
    </submittedName>
</protein>
<evidence type="ECO:0000313" key="7">
    <source>
        <dbReference type="EMBL" id="RKF27114.1"/>
    </source>
</evidence>
<dbReference type="InterPro" id="IPR013525">
    <property type="entry name" value="ABC2_TM"/>
</dbReference>
<evidence type="ECO:0000256" key="2">
    <source>
        <dbReference type="ARBA" id="ARBA00022692"/>
    </source>
</evidence>
<evidence type="ECO:0000313" key="8">
    <source>
        <dbReference type="Proteomes" id="UP000285744"/>
    </source>
</evidence>